<keyword evidence="1" id="KW-0732">Signal</keyword>
<dbReference type="NCBIfam" id="TIGR00426">
    <property type="entry name" value="competence protein ComEA helix-hairpin-helix repeat region"/>
    <property type="match status" value="1"/>
</dbReference>
<dbReference type="InterPro" id="IPR010994">
    <property type="entry name" value="RuvA_2-like"/>
</dbReference>
<feature type="chain" id="PRO_5003155258" description="Helix-hairpin-helix DNA-binding motif class 1 domain-containing protein" evidence="1">
    <location>
        <begin position="27"/>
        <end position="95"/>
    </location>
</feature>
<evidence type="ECO:0000313" key="3">
    <source>
        <dbReference type="EMBL" id="CBX29696.1"/>
    </source>
</evidence>
<name>E1YGK2_9BACT</name>
<evidence type="ECO:0000256" key="1">
    <source>
        <dbReference type="SAM" id="SignalP"/>
    </source>
</evidence>
<dbReference type="EMBL" id="FR695872">
    <property type="protein sequence ID" value="CBX29696.1"/>
    <property type="molecule type" value="Genomic_DNA"/>
</dbReference>
<sequence length="95" mass="10508">MKNLKRSISLCIVIAFVLASGISAFAKDEVRININKATVKELVKLKKVGTKVAEKIVEYREKNGPFAKPEDIMKVSGIGKKIFELNKDMISVSTP</sequence>
<dbReference type="PANTHER" id="PTHR21180:SF32">
    <property type="entry name" value="ENDONUCLEASE_EXONUCLEASE_PHOSPHATASE FAMILY DOMAIN-CONTAINING PROTEIN 1"/>
    <property type="match status" value="1"/>
</dbReference>
<dbReference type="SMART" id="SM00278">
    <property type="entry name" value="HhH1"/>
    <property type="match status" value="2"/>
</dbReference>
<dbReference type="GO" id="GO:0006281">
    <property type="term" value="P:DNA repair"/>
    <property type="evidence" value="ECO:0007669"/>
    <property type="project" value="InterPro"/>
</dbReference>
<dbReference type="InterPro" id="IPR004509">
    <property type="entry name" value="Competence_ComEA_HhH"/>
</dbReference>
<protein>
    <recommendedName>
        <fullName evidence="2">Helix-hairpin-helix DNA-binding motif class 1 domain-containing protein</fullName>
    </recommendedName>
</protein>
<feature type="signal peptide" evidence="1">
    <location>
        <begin position="1"/>
        <end position="26"/>
    </location>
</feature>
<reference evidence="3" key="1">
    <citation type="journal article" date="2011" name="Environ. Microbiol.">
        <title>Genomic insights into the metabolic potential of the polycyclic aromatic hydrocarbon degrading sulfate-reducing Deltaproteobacterium N47.</title>
        <authorList>
            <person name="Bergmann F."/>
            <person name="Selesi D."/>
            <person name="Weinmaier T."/>
            <person name="Tischler P."/>
            <person name="Rattei T."/>
            <person name="Meckenstock R.U."/>
        </authorList>
    </citation>
    <scope>NUCLEOTIDE SEQUENCE</scope>
</reference>
<dbReference type="SUPFAM" id="SSF47781">
    <property type="entry name" value="RuvA domain 2-like"/>
    <property type="match status" value="1"/>
</dbReference>
<dbReference type="Pfam" id="PF12836">
    <property type="entry name" value="HHH_3"/>
    <property type="match status" value="1"/>
</dbReference>
<accession>E1YGK2</accession>
<dbReference type="GO" id="GO:0015627">
    <property type="term" value="C:type II protein secretion system complex"/>
    <property type="evidence" value="ECO:0007669"/>
    <property type="project" value="TreeGrafter"/>
</dbReference>
<dbReference type="Gene3D" id="1.10.150.280">
    <property type="entry name" value="AF1531-like domain"/>
    <property type="match status" value="1"/>
</dbReference>
<evidence type="ECO:0000259" key="2">
    <source>
        <dbReference type="SMART" id="SM00278"/>
    </source>
</evidence>
<organism evidence="3">
    <name type="scientific">uncultured Desulfobacterium sp</name>
    <dbReference type="NCBI Taxonomy" id="201089"/>
    <lineage>
        <taxon>Bacteria</taxon>
        <taxon>Pseudomonadati</taxon>
        <taxon>Thermodesulfobacteriota</taxon>
        <taxon>Desulfobacteria</taxon>
        <taxon>Desulfobacterales</taxon>
        <taxon>Desulfobacteriaceae</taxon>
        <taxon>Desulfobacterium</taxon>
        <taxon>environmental samples</taxon>
    </lineage>
</organism>
<gene>
    <name evidence="3" type="ORF">N47_J06770</name>
</gene>
<dbReference type="AlphaFoldDB" id="E1YGK2"/>
<dbReference type="GO" id="GO:0015628">
    <property type="term" value="P:protein secretion by the type II secretion system"/>
    <property type="evidence" value="ECO:0007669"/>
    <property type="project" value="TreeGrafter"/>
</dbReference>
<proteinExistence type="predicted"/>
<dbReference type="GO" id="GO:0003677">
    <property type="term" value="F:DNA binding"/>
    <property type="evidence" value="ECO:0007669"/>
    <property type="project" value="InterPro"/>
</dbReference>
<feature type="domain" description="Helix-hairpin-helix DNA-binding motif class 1" evidence="2">
    <location>
        <begin position="70"/>
        <end position="89"/>
    </location>
</feature>
<dbReference type="PANTHER" id="PTHR21180">
    <property type="entry name" value="ENDONUCLEASE/EXONUCLEASE/PHOSPHATASE FAMILY DOMAIN-CONTAINING PROTEIN 1"/>
    <property type="match status" value="1"/>
</dbReference>
<feature type="domain" description="Helix-hairpin-helix DNA-binding motif class 1" evidence="2">
    <location>
        <begin position="40"/>
        <end position="59"/>
    </location>
</feature>
<dbReference type="InterPro" id="IPR003583">
    <property type="entry name" value="Hlx-hairpin-Hlx_DNA-bd_motif"/>
</dbReference>
<dbReference type="InterPro" id="IPR051675">
    <property type="entry name" value="Endo/Exo/Phosphatase_dom_1"/>
</dbReference>